<reference evidence="9" key="1">
    <citation type="journal article" date="2014" name="BMC Genomics">
        <title>Genome characteristics reveal the impact of lichenization on lichen-forming fungus Endocarpon pusillum Hedwig (Verrucariales, Ascomycota).</title>
        <authorList>
            <person name="Wang Y.-Y."/>
            <person name="Liu B."/>
            <person name="Zhang X.-Y."/>
            <person name="Zhou Q.-M."/>
            <person name="Zhang T."/>
            <person name="Li H."/>
            <person name="Yu Y.-F."/>
            <person name="Zhang X.-L."/>
            <person name="Hao X.-Y."/>
            <person name="Wang M."/>
            <person name="Wang L."/>
            <person name="Wei J.-C."/>
        </authorList>
    </citation>
    <scope>NUCLEOTIDE SEQUENCE [LARGE SCALE GENOMIC DNA]</scope>
    <source>
        <strain evidence="9">Z07020 / HMAS-L-300199</strain>
    </source>
</reference>
<evidence type="ECO:0000256" key="4">
    <source>
        <dbReference type="ARBA" id="ARBA00023136"/>
    </source>
</evidence>
<organism evidence="8 9">
    <name type="scientific">Endocarpon pusillum (strain Z07020 / HMAS-L-300199)</name>
    <name type="common">Lichen-forming fungus</name>
    <dbReference type="NCBI Taxonomy" id="1263415"/>
    <lineage>
        <taxon>Eukaryota</taxon>
        <taxon>Fungi</taxon>
        <taxon>Dikarya</taxon>
        <taxon>Ascomycota</taxon>
        <taxon>Pezizomycotina</taxon>
        <taxon>Eurotiomycetes</taxon>
        <taxon>Chaetothyriomycetidae</taxon>
        <taxon>Verrucariales</taxon>
        <taxon>Verrucariaceae</taxon>
        <taxon>Endocarpon</taxon>
    </lineage>
</organism>
<keyword evidence="9" id="KW-1185">Reference proteome</keyword>
<evidence type="ECO:0000256" key="1">
    <source>
        <dbReference type="ARBA" id="ARBA00004141"/>
    </source>
</evidence>
<dbReference type="InterPro" id="IPR052337">
    <property type="entry name" value="SAT4-like"/>
</dbReference>
<accession>U1HND8</accession>
<evidence type="ECO:0000256" key="6">
    <source>
        <dbReference type="SAM" id="Phobius"/>
    </source>
</evidence>
<evidence type="ECO:0000313" key="8">
    <source>
        <dbReference type="EMBL" id="ERF71870.1"/>
    </source>
</evidence>
<evidence type="ECO:0000256" key="2">
    <source>
        <dbReference type="ARBA" id="ARBA00022692"/>
    </source>
</evidence>
<evidence type="ECO:0000256" key="3">
    <source>
        <dbReference type="ARBA" id="ARBA00022989"/>
    </source>
</evidence>
<gene>
    <name evidence="8" type="ORF">EPUS_01785</name>
</gene>
<proteinExistence type="inferred from homology"/>
<feature type="transmembrane region" description="Helical" evidence="6">
    <location>
        <begin position="120"/>
        <end position="142"/>
    </location>
</feature>
<keyword evidence="3 6" id="KW-1133">Transmembrane helix</keyword>
<dbReference type="PANTHER" id="PTHR33048">
    <property type="entry name" value="PTH11-LIKE INTEGRAL MEMBRANE PROTEIN (AFU_ORTHOLOGUE AFUA_5G11245)"/>
    <property type="match status" value="1"/>
</dbReference>
<dbReference type="GeneID" id="19236840"/>
<keyword evidence="4 6" id="KW-0472">Membrane</keyword>
<dbReference type="OrthoDB" id="10017208at2759"/>
<comment type="subcellular location">
    <subcellularLocation>
        <location evidence="1">Membrane</location>
        <topology evidence="1">Multi-pass membrane protein</topology>
    </subcellularLocation>
</comment>
<dbReference type="EMBL" id="KE721191">
    <property type="protein sequence ID" value="ERF71870.1"/>
    <property type="molecule type" value="Genomic_DNA"/>
</dbReference>
<feature type="transmembrane region" description="Helical" evidence="6">
    <location>
        <begin position="85"/>
        <end position="108"/>
    </location>
</feature>
<dbReference type="GO" id="GO:0016020">
    <property type="term" value="C:membrane"/>
    <property type="evidence" value="ECO:0007669"/>
    <property type="project" value="UniProtKB-SubCell"/>
</dbReference>
<dbReference type="Proteomes" id="UP000019373">
    <property type="component" value="Unassembled WGS sequence"/>
</dbReference>
<dbReference type="PANTHER" id="PTHR33048:SF47">
    <property type="entry name" value="INTEGRAL MEMBRANE PROTEIN-RELATED"/>
    <property type="match status" value="1"/>
</dbReference>
<dbReference type="InterPro" id="IPR049326">
    <property type="entry name" value="Rhodopsin_dom_fungi"/>
</dbReference>
<feature type="transmembrane region" description="Helical" evidence="6">
    <location>
        <begin position="237"/>
        <end position="256"/>
    </location>
</feature>
<dbReference type="Pfam" id="PF20684">
    <property type="entry name" value="Fung_rhodopsin"/>
    <property type="match status" value="1"/>
</dbReference>
<sequence>MVDTSAYDPTVTTVTSGVITGIAVICTALRFYVRVHGKAGIAWDDWWILAGVNVDPTAEKAISAAIFSKSTSTFNTSPHTLYLKISFVCTILYFTCVTAIKISILLMYRRLFSIDVSFRIQSLLVGIVVLAFWVAATIATVFNCNPVKYNWAGLVPPEYCFNFNVFWMATGAVEVVIDTIILALPVRMVLGLKVSSRQKISIVFIFLLGSFVIITGILRVIYGYIPGSRAPEYSKSGLWSTVHILMGLICACLPTLRPLFARFFSLVSTTSSTLRRKYQGLSSQDYKRSTGISDSGITSCKSGDNIEIFPLRQQESFSNMYNSREAVHTDMEAMPRMPTWHACHCDAGLSNSNTHAKIEAVPRPRHDCSCDASLSDEGGVVGETQTEAVSPPAPARIIPKRRKDCGRCGSIIKDTRVEIQSEPMRPGECYCGADSGLRDLWRNNVVRLPEREKGW</sequence>
<feature type="domain" description="Rhodopsin" evidence="7">
    <location>
        <begin position="29"/>
        <end position="262"/>
    </location>
</feature>
<protein>
    <recommendedName>
        <fullName evidence="7">Rhodopsin domain-containing protein</fullName>
    </recommendedName>
</protein>
<dbReference type="AlphaFoldDB" id="U1HND8"/>
<evidence type="ECO:0000259" key="7">
    <source>
        <dbReference type="Pfam" id="PF20684"/>
    </source>
</evidence>
<evidence type="ECO:0000313" key="9">
    <source>
        <dbReference type="Proteomes" id="UP000019373"/>
    </source>
</evidence>
<comment type="similarity">
    <text evidence="5">Belongs to the SAT4 family.</text>
</comment>
<name>U1HND8_ENDPU</name>
<dbReference type="HOGENOM" id="CLU_028200_0_1_1"/>
<evidence type="ECO:0000256" key="5">
    <source>
        <dbReference type="ARBA" id="ARBA00038359"/>
    </source>
</evidence>
<keyword evidence="2 6" id="KW-0812">Transmembrane</keyword>
<dbReference type="RefSeq" id="XP_007802581.1">
    <property type="nucleotide sequence ID" value="XM_007804390.1"/>
</dbReference>
<feature type="transmembrane region" description="Helical" evidence="6">
    <location>
        <begin position="202"/>
        <end position="225"/>
    </location>
</feature>
<feature type="transmembrane region" description="Helical" evidence="6">
    <location>
        <begin position="165"/>
        <end position="190"/>
    </location>
</feature>
<dbReference type="eggNOG" id="ENOG502SKSI">
    <property type="taxonomic scope" value="Eukaryota"/>
</dbReference>